<evidence type="ECO:0000256" key="1">
    <source>
        <dbReference type="ARBA" id="ARBA00023015"/>
    </source>
</evidence>
<evidence type="ECO:0000313" key="6">
    <source>
        <dbReference type="Proteomes" id="UP001500547"/>
    </source>
</evidence>
<dbReference type="CDD" id="cd07377">
    <property type="entry name" value="WHTH_GntR"/>
    <property type="match status" value="1"/>
</dbReference>
<dbReference type="InterPro" id="IPR000524">
    <property type="entry name" value="Tscrpt_reg_HTH_GntR"/>
</dbReference>
<accession>A0ABP9QBN2</accession>
<keyword evidence="2" id="KW-0238">DNA-binding</keyword>
<dbReference type="SUPFAM" id="SSF48008">
    <property type="entry name" value="GntR ligand-binding domain-like"/>
    <property type="match status" value="1"/>
</dbReference>
<dbReference type="InterPro" id="IPR036388">
    <property type="entry name" value="WH-like_DNA-bd_sf"/>
</dbReference>
<reference evidence="6" key="1">
    <citation type="journal article" date="2019" name="Int. J. Syst. Evol. Microbiol.">
        <title>The Global Catalogue of Microorganisms (GCM) 10K type strain sequencing project: providing services to taxonomists for standard genome sequencing and annotation.</title>
        <authorList>
            <consortium name="The Broad Institute Genomics Platform"/>
            <consortium name="The Broad Institute Genome Sequencing Center for Infectious Disease"/>
            <person name="Wu L."/>
            <person name="Ma J."/>
        </authorList>
    </citation>
    <scope>NUCLEOTIDE SEQUENCE [LARGE SCALE GENOMIC DNA]</scope>
    <source>
        <strain evidence="6">JCM 18715</strain>
    </source>
</reference>
<evidence type="ECO:0000256" key="2">
    <source>
        <dbReference type="ARBA" id="ARBA00023125"/>
    </source>
</evidence>
<organism evidence="5 6">
    <name type="scientific">Viridibacterium curvum</name>
    <dbReference type="NCBI Taxonomy" id="1101404"/>
    <lineage>
        <taxon>Bacteria</taxon>
        <taxon>Pseudomonadati</taxon>
        <taxon>Pseudomonadota</taxon>
        <taxon>Betaproteobacteria</taxon>
        <taxon>Rhodocyclales</taxon>
        <taxon>Rhodocyclaceae</taxon>
        <taxon>Viridibacterium</taxon>
    </lineage>
</organism>
<dbReference type="SUPFAM" id="SSF46785">
    <property type="entry name" value="Winged helix' DNA-binding domain"/>
    <property type="match status" value="1"/>
</dbReference>
<dbReference type="PANTHER" id="PTHR43537:SF6">
    <property type="entry name" value="HTH-TYPE TRANSCRIPTIONAL REPRESSOR RSPR"/>
    <property type="match status" value="1"/>
</dbReference>
<sequence>MGSIETGKSIGVQLHNLLREAIVRGELRPGEALSETDIAARYSVSRQPVREAFIRLAQERLVAVLPQRGTFVVKISIRDVQDVRFVREAIEIAVVREAAEQRDPALVKSLRSILAQQRKVKGGDNAAFLALDEQFHQTIALATGREHAWRVIDQIKAQMDRVRYLSYDAATPLSRLVEQHTAIVDAIEAGDPIAAEKAMHHHQQEILQSLSALAQRFPDAFEL</sequence>
<dbReference type="Gene3D" id="1.20.120.530">
    <property type="entry name" value="GntR ligand-binding domain-like"/>
    <property type="match status" value="1"/>
</dbReference>
<dbReference type="InterPro" id="IPR036390">
    <property type="entry name" value="WH_DNA-bd_sf"/>
</dbReference>
<dbReference type="Proteomes" id="UP001500547">
    <property type="component" value="Unassembled WGS sequence"/>
</dbReference>
<protein>
    <submittedName>
        <fullName evidence="5">GntR family transcriptional regulator</fullName>
    </submittedName>
</protein>
<evidence type="ECO:0000256" key="3">
    <source>
        <dbReference type="ARBA" id="ARBA00023163"/>
    </source>
</evidence>
<dbReference type="InterPro" id="IPR008920">
    <property type="entry name" value="TF_FadR/GntR_C"/>
</dbReference>
<dbReference type="Gene3D" id="1.10.10.10">
    <property type="entry name" value="Winged helix-like DNA-binding domain superfamily/Winged helix DNA-binding domain"/>
    <property type="match status" value="1"/>
</dbReference>
<feature type="domain" description="HTH gntR-type" evidence="4">
    <location>
        <begin position="8"/>
        <end position="75"/>
    </location>
</feature>
<dbReference type="EMBL" id="BAABLD010000002">
    <property type="protein sequence ID" value="GAA5159258.1"/>
    <property type="molecule type" value="Genomic_DNA"/>
</dbReference>
<comment type="caution">
    <text evidence="5">The sequence shown here is derived from an EMBL/GenBank/DDBJ whole genome shotgun (WGS) entry which is preliminary data.</text>
</comment>
<keyword evidence="3" id="KW-0804">Transcription</keyword>
<name>A0ABP9QBN2_9RHOO</name>
<keyword evidence="1" id="KW-0805">Transcription regulation</keyword>
<proteinExistence type="predicted"/>
<dbReference type="RefSeq" id="WP_345531269.1">
    <property type="nucleotide sequence ID" value="NZ_BAABLD010000002.1"/>
</dbReference>
<dbReference type="SMART" id="SM00345">
    <property type="entry name" value="HTH_GNTR"/>
    <property type="match status" value="1"/>
</dbReference>
<evidence type="ECO:0000259" key="4">
    <source>
        <dbReference type="PROSITE" id="PS50949"/>
    </source>
</evidence>
<dbReference type="InterPro" id="IPR011711">
    <property type="entry name" value="GntR_C"/>
</dbReference>
<evidence type="ECO:0000313" key="5">
    <source>
        <dbReference type="EMBL" id="GAA5159258.1"/>
    </source>
</evidence>
<keyword evidence="6" id="KW-1185">Reference proteome</keyword>
<dbReference type="PROSITE" id="PS50949">
    <property type="entry name" value="HTH_GNTR"/>
    <property type="match status" value="1"/>
</dbReference>
<dbReference type="PANTHER" id="PTHR43537">
    <property type="entry name" value="TRANSCRIPTIONAL REGULATOR, GNTR FAMILY"/>
    <property type="match status" value="1"/>
</dbReference>
<gene>
    <name evidence="5" type="ORF">GCM10025770_05210</name>
</gene>
<dbReference type="Pfam" id="PF07729">
    <property type="entry name" value="FCD"/>
    <property type="match status" value="1"/>
</dbReference>
<dbReference type="SMART" id="SM00895">
    <property type="entry name" value="FCD"/>
    <property type="match status" value="1"/>
</dbReference>
<dbReference type="Pfam" id="PF00392">
    <property type="entry name" value="GntR"/>
    <property type="match status" value="1"/>
</dbReference>